<evidence type="ECO:0000313" key="3">
    <source>
        <dbReference type="Proteomes" id="UP000324133"/>
    </source>
</evidence>
<comment type="caution">
    <text evidence="2">The sequence shown here is derived from an EMBL/GenBank/DDBJ whole genome shotgun (WGS) entry which is preliminary data.</text>
</comment>
<dbReference type="RefSeq" id="WP_149092768.1">
    <property type="nucleotide sequence ID" value="NZ_VKKY01000003.1"/>
</dbReference>
<feature type="signal peptide" evidence="1">
    <location>
        <begin position="1"/>
        <end position="19"/>
    </location>
</feature>
<sequence>MKSLLVFLSIALLFQGSSAQKLESSFNKLKSADTKENQIHYFNLFPCDFQAFKRTFDYVSDKSGPLYEKSFDYISTFYALDKISKKDKLQKAINIGINGKWEADAIGKLQHDLEPLVLANVDLTYQILKGMQPMEIESFFFFLFSGPHPRDFIPTQLHKLKGLDKNFYSHISNGHRKAIKDSEH</sequence>
<keyword evidence="3" id="KW-1185">Reference proteome</keyword>
<name>A0A5B6TCX1_9BACT</name>
<gene>
    <name evidence="2" type="ORF">FOA19_20865</name>
</gene>
<feature type="chain" id="PRO_5022842788" evidence="1">
    <location>
        <begin position="20"/>
        <end position="184"/>
    </location>
</feature>
<keyword evidence="1" id="KW-0732">Signal</keyword>
<dbReference type="AlphaFoldDB" id="A0A5B6TCX1"/>
<evidence type="ECO:0000313" key="2">
    <source>
        <dbReference type="EMBL" id="KAA3436829.1"/>
    </source>
</evidence>
<protein>
    <submittedName>
        <fullName evidence="2">Uncharacterized protein</fullName>
    </submittedName>
</protein>
<reference evidence="2 3" key="1">
    <citation type="submission" date="2019-07" db="EMBL/GenBank/DDBJ databases">
        <title>Rufibacter sp. nov., isolated from lake sediment.</title>
        <authorList>
            <person name="Qu J.-H."/>
        </authorList>
    </citation>
    <scope>NUCLEOTIDE SEQUENCE [LARGE SCALE GENOMIC DNA]</scope>
    <source>
        <strain evidence="2 3">NBS58-1</strain>
    </source>
</reference>
<dbReference type="EMBL" id="VKKY01000003">
    <property type="protein sequence ID" value="KAA3436829.1"/>
    <property type="molecule type" value="Genomic_DNA"/>
</dbReference>
<accession>A0A5B6TCX1</accession>
<proteinExistence type="predicted"/>
<dbReference type="Proteomes" id="UP000324133">
    <property type="component" value="Unassembled WGS sequence"/>
</dbReference>
<dbReference type="OrthoDB" id="7054664at2"/>
<organism evidence="2 3">
    <name type="scientific">Rufibacter hautae</name>
    <dbReference type="NCBI Taxonomy" id="2595005"/>
    <lineage>
        <taxon>Bacteria</taxon>
        <taxon>Pseudomonadati</taxon>
        <taxon>Bacteroidota</taxon>
        <taxon>Cytophagia</taxon>
        <taxon>Cytophagales</taxon>
        <taxon>Hymenobacteraceae</taxon>
        <taxon>Rufibacter</taxon>
    </lineage>
</organism>
<evidence type="ECO:0000256" key="1">
    <source>
        <dbReference type="SAM" id="SignalP"/>
    </source>
</evidence>